<name>A0A1M7LNY4_XYLRU</name>
<keyword evidence="1" id="KW-0732">Signal</keyword>
<reference evidence="2 3" key="1">
    <citation type="submission" date="2016-11" db="EMBL/GenBank/DDBJ databases">
        <authorList>
            <person name="Jaros S."/>
            <person name="Januszkiewicz K."/>
            <person name="Wedrychowicz H."/>
        </authorList>
    </citation>
    <scope>NUCLEOTIDE SEQUENCE [LARGE SCALE GENOMIC DNA]</scope>
    <source>
        <strain evidence="2 3">BPI-34</strain>
    </source>
</reference>
<gene>
    <name evidence="2" type="ORF">SAMN04488494_2644</name>
</gene>
<protein>
    <submittedName>
        <fullName evidence="2">Fimbrillin-like</fullName>
    </submittedName>
</protein>
<feature type="signal peptide" evidence="1">
    <location>
        <begin position="1"/>
        <end position="29"/>
    </location>
</feature>
<organism evidence="2 3">
    <name type="scientific">Xylanibacter ruminicola</name>
    <name type="common">Prevotella ruminicola</name>
    <dbReference type="NCBI Taxonomy" id="839"/>
    <lineage>
        <taxon>Bacteria</taxon>
        <taxon>Pseudomonadati</taxon>
        <taxon>Bacteroidota</taxon>
        <taxon>Bacteroidia</taxon>
        <taxon>Bacteroidales</taxon>
        <taxon>Prevotellaceae</taxon>
        <taxon>Xylanibacter</taxon>
    </lineage>
</organism>
<dbReference type="Gene3D" id="2.60.40.2620">
    <property type="entry name" value="Fimbrillin-like"/>
    <property type="match status" value="1"/>
</dbReference>
<sequence>MYHNKINNKMKKLRFIPLAALGLLTAACSSDDATSAQQQAAKNITIEASIGNMTRATTTGNTTVFDAGDGVSIYAWTGSATAVAADKVVNGVVNTLGADGKWTPATPMLWADMVTPHYFLGIYPARTVTDFTADPYTVDNTKYEQSDLLVARQTSGLTATQNPVSLTFDHAMAKLYVNMNFRNQWDAAPEVASCEATAAGSCTIDYLAKTYTAGTQAAVALAAKDAAEGYARSFSGIMIPQAGFRTITLTIGDQAYVYTHAEDIPLEAGKYTIVNLIVGRNKIELGEVSINDWTEGTTLNGGQALQ</sequence>
<dbReference type="AlphaFoldDB" id="A0A1M7LNY4"/>
<evidence type="ECO:0000313" key="3">
    <source>
        <dbReference type="Proteomes" id="UP000184280"/>
    </source>
</evidence>
<dbReference type="InterPro" id="IPR025049">
    <property type="entry name" value="Mfa-like_1"/>
</dbReference>
<dbReference type="Pfam" id="PF13149">
    <property type="entry name" value="Mfa_like_1"/>
    <property type="match status" value="1"/>
</dbReference>
<proteinExistence type="predicted"/>
<dbReference type="EMBL" id="FRCJ01000006">
    <property type="protein sequence ID" value="SHM79961.1"/>
    <property type="molecule type" value="Genomic_DNA"/>
</dbReference>
<dbReference type="CDD" id="cd13120">
    <property type="entry name" value="BF2867_like_N"/>
    <property type="match status" value="1"/>
</dbReference>
<evidence type="ECO:0000313" key="2">
    <source>
        <dbReference type="EMBL" id="SHM79961.1"/>
    </source>
</evidence>
<dbReference type="Gene3D" id="2.60.40.2630">
    <property type="match status" value="1"/>
</dbReference>
<evidence type="ECO:0000256" key="1">
    <source>
        <dbReference type="SAM" id="SignalP"/>
    </source>
</evidence>
<dbReference type="CDD" id="cd13121">
    <property type="entry name" value="BF2867_like_C"/>
    <property type="match status" value="1"/>
</dbReference>
<dbReference type="Proteomes" id="UP000184280">
    <property type="component" value="Unassembled WGS sequence"/>
</dbReference>
<dbReference type="OrthoDB" id="1072294at2"/>
<dbReference type="InterPro" id="IPR042278">
    <property type="entry name" value="Mfa-like_1_N"/>
</dbReference>
<dbReference type="PROSITE" id="PS51257">
    <property type="entry name" value="PROKAR_LIPOPROTEIN"/>
    <property type="match status" value="1"/>
</dbReference>
<accession>A0A1M7LNY4</accession>
<feature type="chain" id="PRO_5009927976" evidence="1">
    <location>
        <begin position="30"/>
        <end position="306"/>
    </location>
</feature>